<dbReference type="Proteomes" id="UP001143328">
    <property type="component" value="Unassembled WGS sequence"/>
</dbReference>
<gene>
    <name evidence="2" type="ORF">GCM10017655_17460</name>
</gene>
<dbReference type="EMBL" id="BSFN01000004">
    <property type="protein sequence ID" value="GLK88684.1"/>
    <property type="molecule type" value="Genomic_DNA"/>
</dbReference>
<keyword evidence="3" id="KW-1185">Reference proteome</keyword>
<dbReference type="InterPro" id="IPR010752">
    <property type="entry name" value="DUF1329"/>
</dbReference>
<evidence type="ECO:0008006" key="4">
    <source>
        <dbReference type="Google" id="ProtNLM"/>
    </source>
</evidence>
<accession>A0A9W6K733</accession>
<dbReference type="Pfam" id="PF07044">
    <property type="entry name" value="DUF1329"/>
    <property type="match status" value="1"/>
</dbReference>
<feature type="chain" id="PRO_5040883432" description="DUF1329 domain-containing protein" evidence="1">
    <location>
        <begin position="21"/>
        <end position="454"/>
    </location>
</feature>
<reference evidence="2" key="2">
    <citation type="submission" date="2023-01" db="EMBL/GenBank/DDBJ databases">
        <authorList>
            <person name="Sun Q."/>
            <person name="Evtushenko L."/>
        </authorList>
    </citation>
    <scope>NUCLEOTIDE SEQUENCE</scope>
    <source>
        <strain evidence="2">VKM B-2935</strain>
    </source>
</reference>
<dbReference type="AlphaFoldDB" id="A0A9W6K733"/>
<organism evidence="2 3">
    <name type="scientific">Pseudomonas turukhanskensis</name>
    <dbReference type="NCBI Taxonomy" id="1806536"/>
    <lineage>
        <taxon>Bacteria</taxon>
        <taxon>Pseudomonadati</taxon>
        <taxon>Pseudomonadota</taxon>
        <taxon>Gammaproteobacteria</taxon>
        <taxon>Pseudomonadales</taxon>
        <taxon>Pseudomonadaceae</taxon>
        <taxon>Pseudomonas</taxon>
    </lineage>
</organism>
<evidence type="ECO:0000313" key="2">
    <source>
        <dbReference type="EMBL" id="GLK88684.1"/>
    </source>
</evidence>
<keyword evidence="1" id="KW-0732">Signal</keyword>
<dbReference type="CDD" id="cd16329">
    <property type="entry name" value="LolA_like"/>
    <property type="match status" value="1"/>
</dbReference>
<proteinExistence type="predicted"/>
<comment type="caution">
    <text evidence="2">The sequence shown here is derived from an EMBL/GenBank/DDBJ whole genome shotgun (WGS) entry which is preliminary data.</text>
</comment>
<name>A0A9W6K733_9PSED</name>
<reference evidence="2" key="1">
    <citation type="journal article" date="2014" name="Int. J. Syst. Evol. Microbiol.">
        <title>Complete genome sequence of Corynebacterium casei LMG S-19264T (=DSM 44701T), isolated from a smear-ripened cheese.</title>
        <authorList>
            <consortium name="US DOE Joint Genome Institute (JGI-PGF)"/>
            <person name="Walter F."/>
            <person name="Albersmeier A."/>
            <person name="Kalinowski J."/>
            <person name="Ruckert C."/>
        </authorList>
    </citation>
    <scope>NUCLEOTIDE SEQUENCE</scope>
    <source>
        <strain evidence="2">VKM B-2935</strain>
    </source>
</reference>
<sequence length="454" mass="51365">MKRQLALSVALLGFASVSMAAVSPEEAAQIGKTLTAFGAIQAGNAEGTIPPYEGGLTKAPADFKPESGFWADPFRDEKPLFRIDSKNVAQYADKLSEGQKEVLKKNPDYYFDIYPSHRTTAYPQDVLDATTRNATTCNTLKDGLAVDVACRGGLPFPIPKTGNEVIWNQQLRYKIGHGYSTTSSSNSWVMDANGQRTKAAEQATFEEQPYYQTAQTDRDPNMYARVYSLNNYPARRSGEVTGINDYLDPTEKPRRAFSYSPGQRRVKLAPEFSFDTPVPSQGGVTLFDELQMFSGSQDRFDYKLVGRKEMFIPANAYKFYFECKQDEQFLKSTANPACERWELHRVWVVEATLKPGKRHVYSKRTYYLDEDNYGIGLYDAWDQGGTLYRSIFLSGVQIYDKTLPYNVKNVVYDFNKGMWALLNDGLKGGYKFVDKPRSERDMNPEAIVARETQR</sequence>
<dbReference type="Gene3D" id="2.50.20.10">
    <property type="entry name" value="Lipoprotein localisation LolA/LolB/LppX"/>
    <property type="match status" value="1"/>
</dbReference>
<evidence type="ECO:0000313" key="3">
    <source>
        <dbReference type="Proteomes" id="UP001143328"/>
    </source>
</evidence>
<evidence type="ECO:0000256" key="1">
    <source>
        <dbReference type="SAM" id="SignalP"/>
    </source>
</evidence>
<protein>
    <recommendedName>
        <fullName evidence="4">DUF1329 domain-containing protein</fullName>
    </recommendedName>
</protein>
<dbReference type="RefSeq" id="WP_271194904.1">
    <property type="nucleotide sequence ID" value="NZ_BSFN01000004.1"/>
</dbReference>
<feature type="signal peptide" evidence="1">
    <location>
        <begin position="1"/>
        <end position="20"/>
    </location>
</feature>